<reference evidence="2" key="1">
    <citation type="thesis" date="2021" institute="BYU ScholarsArchive" country="Provo, UT, USA">
        <title>Applications of and Algorithms for Genome Assembly and Genomic Analyses with an Emphasis on Marine Teleosts.</title>
        <authorList>
            <person name="Pickett B.D."/>
        </authorList>
    </citation>
    <scope>NUCLEOTIDE SEQUENCE</scope>
    <source>
        <strain evidence="2">HI-2016</strain>
    </source>
</reference>
<sequence length="60" mass="6283">MCPSPRAQPDPVSLDMAGSASHKGNRMDTLLFLIITGSTECSLAEQVHAVCLSQHNGSTA</sequence>
<evidence type="ECO:0000313" key="3">
    <source>
        <dbReference type="Proteomes" id="UP000824540"/>
    </source>
</evidence>
<organism evidence="2 3">
    <name type="scientific">Albula glossodonta</name>
    <name type="common">roundjaw bonefish</name>
    <dbReference type="NCBI Taxonomy" id="121402"/>
    <lineage>
        <taxon>Eukaryota</taxon>
        <taxon>Metazoa</taxon>
        <taxon>Chordata</taxon>
        <taxon>Craniata</taxon>
        <taxon>Vertebrata</taxon>
        <taxon>Euteleostomi</taxon>
        <taxon>Actinopterygii</taxon>
        <taxon>Neopterygii</taxon>
        <taxon>Teleostei</taxon>
        <taxon>Albuliformes</taxon>
        <taxon>Albulidae</taxon>
        <taxon>Albula</taxon>
    </lineage>
</organism>
<proteinExistence type="predicted"/>
<comment type="caution">
    <text evidence="2">The sequence shown here is derived from an EMBL/GenBank/DDBJ whole genome shotgun (WGS) entry which is preliminary data.</text>
</comment>
<dbReference type="Proteomes" id="UP000824540">
    <property type="component" value="Unassembled WGS sequence"/>
</dbReference>
<evidence type="ECO:0000256" key="1">
    <source>
        <dbReference type="SAM" id="MobiDB-lite"/>
    </source>
</evidence>
<name>A0A8T2PPA2_9TELE</name>
<accession>A0A8T2PPA2</accession>
<protein>
    <submittedName>
        <fullName evidence="2">Uncharacterized protein</fullName>
    </submittedName>
</protein>
<gene>
    <name evidence="2" type="ORF">JZ751_017746</name>
</gene>
<keyword evidence="3" id="KW-1185">Reference proteome</keyword>
<feature type="region of interest" description="Disordered" evidence="1">
    <location>
        <begin position="1"/>
        <end position="22"/>
    </location>
</feature>
<evidence type="ECO:0000313" key="2">
    <source>
        <dbReference type="EMBL" id="KAG9353170.1"/>
    </source>
</evidence>
<dbReference type="EMBL" id="JAFBMS010000004">
    <property type="protein sequence ID" value="KAG9353170.1"/>
    <property type="molecule type" value="Genomic_DNA"/>
</dbReference>
<dbReference type="AlphaFoldDB" id="A0A8T2PPA2"/>